<feature type="compositionally biased region" description="Polar residues" evidence="1">
    <location>
        <begin position="35"/>
        <end position="64"/>
    </location>
</feature>
<evidence type="ECO:0000313" key="3">
    <source>
        <dbReference type="Proteomes" id="UP001362999"/>
    </source>
</evidence>
<feature type="compositionally biased region" description="Polar residues" evidence="1">
    <location>
        <begin position="584"/>
        <end position="608"/>
    </location>
</feature>
<feature type="compositionally biased region" description="Basic and acidic residues" evidence="1">
    <location>
        <begin position="447"/>
        <end position="456"/>
    </location>
</feature>
<keyword evidence="3" id="KW-1185">Reference proteome</keyword>
<feature type="region of interest" description="Disordered" evidence="1">
    <location>
        <begin position="1"/>
        <end position="148"/>
    </location>
</feature>
<proteinExistence type="predicted"/>
<dbReference type="AlphaFoldDB" id="A0AAW0AHT9"/>
<reference evidence="2 3" key="1">
    <citation type="journal article" date="2024" name="J Genomics">
        <title>Draft genome sequencing and assembly of Favolaschia claudopus CIRM-BRFM 2984 isolated from oak limbs.</title>
        <authorList>
            <person name="Navarro D."/>
            <person name="Drula E."/>
            <person name="Chaduli D."/>
            <person name="Cazenave R."/>
            <person name="Ahrendt S."/>
            <person name="Wang J."/>
            <person name="Lipzen A."/>
            <person name="Daum C."/>
            <person name="Barry K."/>
            <person name="Grigoriev I.V."/>
            <person name="Favel A."/>
            <person name="Rosso M.N."/>
            <person name="Martin F."/>
        </authorList>
    </citation>
    <scope>NUCLEOTIDE SEQUENCE [LARGE SCALE GENOMIC DNA]</scope>
    <source>
        <strain evidence="2 3">CIRM-BRFM 2984</strain>
    </source>
</reference>
<feature type="region of interest" description="Disordered" evidence="1">
    <location>
        <begin position="571"/>
        <end position="648"/>
    </location>
</feature>
<accession>A0AAW0AHT9</accession>
<evidence type="ECO:0000256" key="1">
    <source>
        <dbReference type="SAM" id="MobiDB-lite"/>
    </source>
</evidence>
<name>A0AAW0AHT9_9AGAR</name>
<dbReference type="Proteomes" id="UP001362999">
    <property type="component" value="Unassembled WGS sequence"/>
</dbReference>
<feature type="region of interest" description="Disordered" evidence="1">
    <location>
        <begin position="431"/>
        <end position="456"/>
    </location>
</feature>
<dbReference type="EMBL" id="JAWWNJ010000067">
    <property type="protein sequence ID" value="KAK7008475.1"/>
    <property type="molecule type" value="Genomic_DNA"/>
</dbReference>
<comment type="caution">
    <text evidence="2">The sequence shown here is derived from an EMBL/GenBank/DDBJ whole genome shotgun (WGS) entry which is preliminary data.</text>
</comment>
<feature type="non-terminal residue" evidence="2">
    <location>
        <position position="648"/>
    </location>
</feature>
<evidence type="ECO:0000313" key="2">
    <source>
        <dbReference type="EMBL" id="KAK7008475.1"/>
    </source>
</evidence>
<feature type="region of interest" description="Disordered" evidence="1">
    <location>
        <begin position="181"/>
        <end position="214"/>
    </location>
</feature>
<feature type="compositionally biased region" description="Polar residues" evidence="1">
    <location>
        <begin position="436"/>
        <end position="446"/>
    </location>
</feature>
<feature type="compositionally biased region" description="Basic and acidic residues" evidence="1">
    <location>
        <begin position="83"/>
        <end position="96"/>
    </location>
</feature>
<organism evidence="2 3">
    <name type="scientific">Favolaschia claudopus</name>
    <dbReference type="NCBI Taxonomy" id="2862362"/>
    <lineage>
        <taxon>Eukaryota</taxon>
        <taxon>Fungi</taxon>
        <taxon>Dikarya</taxon>
        <taxon>Basidiomycota</taxon>
        <taxon>Agaricomycotina</taxon>
        <taxon>Agaricomycetes</taxon>
        <taxon>Agaricomycetidae</taxon>
        <taxon>Agaricales</taxon>
        <taxon>Marasmiineae</taxon>
        <taxon>Mycenaceae</taxon>
        <taxon>Favolaschia</taxon>
    </lineage>
</organism>
<sequence length="648" mass="69575">MPDPVYDANNPHPIIDRAASTRQNTQKDGLAGRVNTGSKAITTSSKPLKNSAPSSSRDMATKTSGALVPRGGPPAAPGNSEASVDRHRPSQSESRLHSPTAASAARALSIPTEPRLPSHMRERGVRGPAAVSLHSASASPASDSPFENVSPVEGVIPSMHSAPPTPNRPSHLHLLGAVTRTASRDGGETSSRSASKHSQDSLAPKTPNNLGGNESITVALSHRRDAAKGKAREFPRLFQGPGAAIDIYDEPLHASVDRYHGAYDPDEGVEDPLAVFGAEGNELPGIDPARTLALRDAVIRYAKNHRLFEGNLVENVERVLKIDAGAVGLRVLEEPETSKRIYSLNLDELSATAHVTQALQQILEALTVFLDKDPKKSFMLDPDYGFLFLMERSEQTAEVRFALTVMQRRIYSANTHVVQYLHGIRETLTGEEPSEHLSSADSTISEVRQEFGHEHPSKELRRMLLRDRYYHDAGLVDKPARDAMILELKEVPRPRYYKPRATQAVPTMKETGATGNSAAPTVAGPQPNTPGVIGVRFAQPAPSPPRISAITSLPGHGRIHDKSEMSSFKRMFVSGGPSLPRAAATSQTPTQAKSTGPPTTASWTSYKFQAQKDGTAPSPGSGDGAPPPNGNSSQLPPGWLGRVPMRPR</sequence>
<gene>
    <name evidence="2" type="ORF">R3P38DRAFT_3590861</name>
</gene>
<feature type="compositionally biased region" description="Low complexity" evidence="1">
    <location>
        <begin position="128"/>
        <end position="145"/>
    </location>
</feature>
<protein>
    <submittedName>
        <fullName evidence="2">Uncharacterized protein</fullName>
    </submittedName>
</protein>